<feature type="chain" id="PRO_5005601616" evidence="1">
    <location>
        <begin position="21"/>
        <end position="4700"/>
    </location>
</feature>
<feature type="domain" description="IPT/TIG" evidence="2">
    <location>
        <begin position="3435"/>
        <end position="3532"/>
    </location>
</feature>
<dbReference type="InterPro" id="IPR013783">
    <property type="entry name" value="Ig-like_fold"/>
</dbReference>
<evidence type="ECO:0000259" key="2">
    <source>
        <dbReference type="SMART" id="SM00429"/>
    </source>
</evidence>
<feature type="signal peptide" evidence="1">
    <location>
        <begin position="1"/>
        <end position="20"/>
    </location>
</feature>
<dbReference type="OrthoDB" id="125363at2759"/>
<sequence>MPRFCLALLAISATVASANAPSPPHDTLTLSEDCVVLTISPTAGPMLGGTLVNLTGTRLGDGAAWRCSFGTSIVGAEYFEDAERVGCLSPSSDVAASVPTNVSIDGGSSFCSGEPQPYQYYAPPNVSAISPASGSTEGGTVVTVLGSGFSALTSDRVVCTFGRLRVGDAYRAGAVVGTVGNVSDGQIECIAPTANAADAVGSASFSFNVPLPVVEVLQPCVVVPRHDGCVPGYTDPERIHRFASGHNLTLLGRAIHEGSVIKLTRNLFSETGAMILALYNPGAPAGVPVRAFTASWSHFVGGGTGADGYSFVYADLLHVHTVFGEMGVGDGLIVRFRTRGFFDDSYNEGHGIIEAVYNGTLLNSTFMGDRLRSDGFNEIRAQPVSVRYDDAGLSVSFDGEVVLVSTVPSWAPEVGWSLGWGGRTGERKDNHWIDDLTVQSGYLLDVGTAEFGVSLNDGHDISRLGAPAVFTYTSTPAVFSFSPTTGPEQGNTTVTVVGSHFAGGADYRCRFGQPNEHVTHASYVAPKLVCPSPAVRRAQLVPLEVSLNNRVDSTSSSDVQFRFYNHPHLADARGPYKSVAPAGVGANVSLLGANFSGGDDYRVAFGRPGGSTTIVPATFVNDSLVLAVAPAGLGSGLATVALTLNGQQYTAPTPFPFFEVNSLSPSTGPTLGGTLVRVNGTAFDSGGAYRCRFADAGETEASRMDDETLTCLSPAATVEGTRALEVSLNARDFTASNVTFGFYSHPDTASVYPQNGPVAGATTVAVRSVASGGMANGSHYQCRFGSTIVEGTYARDAPLINVARGPHLNTELLYANPTPAERYLSRSLNAELSWIDEPHGAVLCVAPPNASASAGASATDGPRTVPFAVALNGQTFHDVAGGFVYYEPPNVTNLAPVRGPASGGTTLTLLVYPPHVTLHEVILNSTSCRFGGPGHHMPLVHSRPVKAFMSRVFSIAPGVVQCNAPAARRAGALSTLRVDFGAASELRGFLYGNAVLVRDRDRPCGLGSVFSCGGSADDAYTSAHSARCEWLCPTRDGALRLTTPLPYTTGAYVLDTPNVTLAPRPLEFNLTFELLIGKENRDLMAPHGDGSFTVNLGELPARAFGMSGAAFGLALQLQFAGRVPMLEVWLEGTRLYNEQLYGGVRTGAWTPCHFEVAQRRLSFSVSRVRLIDRLPLPASWNPPSSWRFGFTASNSRQQDEWWLDSVELTAATLLSTAERAVEITLNGQQYVPLTAGSAESFGYYGAARFPSLNVASPSSGPVAGGTIIRLFTSNVEANLTLLAEDPRTLTTVVHVDPLTAALTLGTFSTSAYRCFLGGDNLTAQFVNEAVRCTTAPFEAAAVEALNLTLPLNFSVNAQDAVGPLAHFVVYGVSVVSGASPLSGPTNGGTLLVFEGTNLANGSDYRCRFGSGPLVEESPGADVTYASYDVARSVVRCRSPPAISGSAGPAALYLSLNSQNYVRAGTFDFYYTEPLRPTALSPSSGPTDGETLVSVSIGSDLTGAFAPRCRFGAEVVAATATAGQLHCASPHASLAPAAVLVRMMWLPLNESGPADLVPSDWMYDDASEQSDGSFLLTSGHEGSLGSVIVPSGVLNATMLSFAVFRISFELQAWNGFPDHYGDGLGLLWDVPLAANFRQEGFRATIIEYTTEGLYVSHAGMIYVRRGELFLPDWAPAPGWSIGFSSRSGKNTDFHYIRAVQIELGALVDATSVPLHVSLNAQQYQLVPDIAPYYEAPDFDPTSTFGPRAFRDVGRLRQRPIYEPGKPFTYYGTPNVTALSPASGPTLGNPPALMLAGTGRHTTGGLHGGSHYRCRFGGGGAFEYVDAVVNRTADEVYCVAPAGQPAAALPVGVSLNGQQYHGAEATYARLAWAEAISVAIASPVSGPVRGGTLVRISLPAGAAQSLAGGDDYRCRFADDALSNDTRTVIFAHEAAPYYRVTPGTYDPTNGGSVSCYSPPAASQEGALNATLQLAPNALHFEVVAPFQIYEDPIVSSLSPSSGPLSGATTLVLNGRGLAAGSHAQCWLGSGRSEATLTNEAMESGILGLSQLRCEAPPGVTAEATELRLALNGQQASFSVPFTFYSTAPLHEAMPNHGDALSLGVGTLVRVRTGAFDLNGTSTGGSFANGTDYRCRFGNASQPATLVSDGELHCHAPSEASASRVDLRVSLNGQQYGPSLDFEFLEAPQVDSIEPSSGVFAGGAIVDVAGTGFANRSLLACRFGGPIVDVSRGQFANATVPGTFVSASMVRCVAPGGDTAGLEAEWRADFDDQRLPPRAVLTGSSEIRGGSVVLTSGQPQQVGSLAIEPTTRAARYFRARFHVHLGTDLGSSGVSFCYGELPLNASFGAEGVPEGLCLRVLTEPTFVLELVSNTSSAVAARVSRPLGFVMRSGSFAAVTVERTARHGARATIEMGTNGTVATLMMAEADLAPAYAPTPTWRFGFGADCGRVPEMHLIDSVSITSAAFVEEAPVVVAVANNGQQYSRARALFTYAPPPEVSSVSPTSGPLSGATRVAVRALGALEVSLNGQQYTRTGLLYETVGVGAISSISPSCGPTDGLTLVNVTGTALEGGSDRTCQLMPLGGALATARIVNASRSPGSLGSVLCSTPHAPIGASSLRISPNAQQYSPPATFDYYAPPVVSTSSPSSGPTSGGTVVVISGSNLASGARCNVVCRFGELLSPGTAAPSEGTITCQAPRNPAALGTTLPLYVSLNRQQFSVGDAMFNYTSAGPLEHAVPRSGPVRGGTRVRVNASSLRGGDDYTCRFVWLTGGLSHVVNASYRASDDLLTCDSPAVESAASGTYNFSVALNRQDYLAPLPFIVYGSPEHSSASPASGPIAGGALVTIRGAHLGRGDNYTCRFGDYPLHLVVLATYDEVAEAQYAPIGTPFELYAAPPLFTLGPESGPELGGTNVTVTPVAGVLDDSCPLYAHDGACDEPWICSAGTDCSDCSEVLGTSCGLRAGSDRRCRFAAPGQATVSVAASVVGSVLVCTSPPANVSSDSGGARQVAVSLNAQQYTAHAQGFDFYLDPIVSTATPIGGPTSGGTRIIVSGANLAGGSDYLCDLGAGRVLLPATFDPTNGTVSCEPTEALEAGTLMVSVRPNGQNAATSLVASLHVSAPPQLDAISPTSGPGLGHTTVRFTGAALLDTSSNGELRCRFGSHEVPASFDSTSQITCLAPTAAQSGASTTLDIDFSESAHRDVDTAILAPATRSSSSGVRLLGEATFRPAGFAEPHVYVRLTQSAFVGPGACILPVLPAPFAGSPWFAVSFEMRLWGTAGAHGLSFCYGELPDRAWGEDGASLGLCVLMGTLTDEVRVMLGGQIVHTAPGQSMLRHRYWRTARITHSRALGGLRFEIDGTHLLDDVPIDVSAMAVTPTWRFGFGARTGPNPTQAEERHDIKNFHATNGAAIGPQNVTAQLTLNGQQFVGRAGFTYFAPAVASSVVPTIGPTAGGTALTVAGALLHGGSDYRCRFTRNDGSFREEPAALVGDVVTCNSSAAPLAMAALEALSISLNGQQYTSDDTPASPALTFSVLAAPTVFQISPASGPAAGGTLVALSLGGPVELSATHTCRFRFGAAQAGAIDVNGSAATGVGASIVLCRAPALPQNATYYEGEMARRSFFEESSYFAPPGYPQPSLEYSLNAQQFTSDARPFTFHSPIAISSVSPSSGPNDGGARVTIHGFGLWGSQGALTDVRCAFGDATVPASRAGVGGESASNLVCISPATIRLVTPRMYPLRVALNGQQYSAPAADAFQVYDPPIISSLSPASGPATTGGTSITIAGRGLGRGGTHLRCSYSAAVSDGAGGGGAADGDGLRMVLNATRLASGSLLCISPAELNRIGEPLDAPDVAASVRLAVSLNGQQMSNASTLRTFRPHNITRLSPTSGSFLGGTSVNLSLSNAALDTNTPNLTSADSMRCRFGVAIVPASRLDRSSEHVRCVAPSSVDAGALPHRLIQFGDLPEGARLLGRARLHLGVLQLTPEVGIGTLMLDVPNIGGTTLTVAFELILGTGRGGNGVGLVYGPMPSDTYLIETGTAMHDAVGEGQYPDDEQRQRGGVGAGLEIWIRTGSVEPNEPRPHHMEHEVDLLQIAHRGAVVAAKRMDRALRANAFLNCTVQVDEEGLVQVSLGAGVVTLSVQLDGWAPRVGWRLGLGGRCSIACGSPENAQWVDNLVILSDVLLQTARVPLSLALNGQQFVSHATFAYQASLRISSVLPTQGPAAGGTRLTLRGGNFDGGARQEYKCRFGSDALGWRVVLGTFDERGGTLRCVTPAAPALQYPAAPLELQVSSNGQEYVTNATIPFEYYAQPEIELLTPTGGPALGGTLLRVFGTHLYAGTSGHRRCRVGVDGSPVPASFDPTSGALLCTTPASPGLTPATRPLLVALNVDHFDVSAASSPTFEYYAPPYLASIEPRSGFSNGTTVTFRGGALRRTESDGTTGSTRCRFGNAMLNATLHPDDASALLSFEAELRGEARVVNGYLRLIDASASGTGGGVDTETGLPLFTLDMAGAIVLALPQPAFAPRYFRATFKLRMGGGGGADGVSFSYGDLPAGNIGELGAGRGLRVCFRTYETERIEVWYGGLLVHVRAPPGVNGTLRTGAQFADVLIEYNSTGLTVGLAGFAFAQALPVPGWAPRAGWRFALGARSGARSDHHHIDDLLIEAGSAATTGAVPVALTLNGLQFTPELLEFVYQHESADEARCS</sequence>
<reference evidence="4" key="1">
    <citation type="journal article" date="2015" name="PLoS Genet.">
        <title>Genome Sequence and Transcriptome Analyses of Chrysochromulina tobin: Metabolic Tools for Enhanced Algal Fitness in the Prominent Order Prymnesiales (Haptophyceae).</title>
        <authorList>
            <person name="Hovde B.T."/>
            <person name="Deodato C.R."/>
            <person name="Hunsperger H.M."/>
            <person name="Ryken S.A."/>
            <person name="Yost W."/>
            <person name="Jha R.K."/>
            <person name="Patterson J."/>
            <person name="Monnat R.J. Jr."/>
            <person name="Barlow S.B."/>
            <person name="Starkenburg S.R."/>
            <person name="Cattolico R.A."/>
        </authorList>
    </citation>
    <scope>NUCLEOTIDE SEQUENCE</scope>
    <source>
        <strain evidence="4">CCMP291</strain>
    </source>
</reference>
<feature type="domain" description="IPT/TIG" evidence="2">
    <location>
        <begin position="475"/>
        <end position="564"/>
    </location>
</feature>
<feature type="domain" description="IPT/TIG" evidence="2">
    <location>
        <begin position="3027"/>
        <end position="3110"/>
    </location>
</feature>
<comment type="caution">
    <text evidence="3">The sequence shown here is derived from an EMBL/GenBank/DDBJ whole genome shotgun (WGS) entry which is preliminary data.</text>
</comment>
<dbReference type="EMBL" id="JWZX01003288">
    <property type="protein sequence ID" value="KOO22321.1"/>
    <property type="molecule type" value="Genomic_DNA"/>
</dbReference>
<feature type="domain" description="IPT/TIG" evidence="2">
    <location>
        <begin position="3118"/>
        <end position="3204"/>
    </location>
</feature>
<feature type="domain" description="IPT/TIG" evidence="2">
    <location>
        <begin position="3657"/>
        <end position="3755"/>
    </location>
</feature>
<dbReference type="GO" id="GO:0017154">
    <property type="term" value="F:semaphorin receptor activity"/>
    <property type="evidence" value="ECO:0007669"/>
    <property type="project" value="InterPro"/>
</dbReference>
<dbReference type="SUPFAM" id="SSF49899">
    <property type="entry name" value="Concanavalin A-like lectins/glucanases"/>
    <property type="match status" value="2"/>
</dbReference>
<feature type="domain" description="IPT/TIG" evidence="2">
    <location>
        <begin position="2636"/>
        <end position="2726"/>
    </location>
</feature>
<evidence type="ECO:0000256" key="1">
    <source>
        <dbReference type="SAM" id="SignalP"/>
    </source>
</evidence>
<dbReference type="SMART" id="SM00429">
    <property type="entry name" value="IPT"/>
    <property type="match status" value="18"/>
</dbReference>
<dbReference type="Gene3D" id="2.60.40.10">
    <property type="entry name" value="Immunoglobulins"/>
    <property type="match status" value="25"/>
</dbReference>
<dbReference type="PANTHER" id="PTHR22625:SF70">
    <property type="entry name" value="PLEXIN A, ISOFORM A"/>
    <property type="match status" value="1"/>
</dbReference>
<keyword evidence="4" id="KW-1185">Reference proteome</keyword>
<keyword evidence="1" id="KW-0732">Signal</keyword>
<feature type="domain" description="IPT/TIG" evidence="2">
    <location>
        <begin position="1771"/>
        <end position="1859"/>
    </location>
</feature>
<feature type="domain" description="IPT/TIG" evidence="2">
    <location>
        <begin position="3757"/>
        <end position="3875"/>
    </location>
</feature>
<dbReference type="Pfam" id="PF01833">
    <property type="entry name" value="TIG"/>
    <property type="match status" value="16"/>
</dbReference>
<feature type="domain" description="IPT/TIG" evidence="2">
    <location>
        <begin position="2541"/>
        <end position="2634"/>
    </location>
</feature>
<name>A0A0M0J6U5_9EUKA</name>
<accession>A0A0M0J6U5</accession>
<feature type="domain" description="IPT/TIG" evidence="2">
    <location>
        <begin position="1372"/>
        <end position="1469"/>
    </location>
</feature>
<dbReference type="CDD" id="cd00102">
    <property type="entry name" value="IPT"/>
    <property type="match status" value="7"/>
</dbReference>
<dbReference type="CDD" id="cd00603">
    <property type="entry name" value="IPT_PCSR"/>
    <property type="match status" value="3"/>
</dbReference>
<feature type="domain" description="IPT/TIG" evidence="2">
    <location>
        <begin position="1473"/>
        <end position="1563"/>
    </location>
</feature>
<dbReference type="InterPro" id="IPR002909">
    <property type="entry name" value="IPT_dom"/>
</dbReference>
<dbReference type="InterPro" id="IPR031148">
    <property type="entry name" value="Plexin"/>
</dbReference>
<organism evidence="3 4">
    <name type="scientific">Chrysochromulina tobinii</name>
    <dbReference type="NCBI Taxonomy" id="1460289"/>
    <lineage>
        <taxon>Eukaryota</taxon>
        <taxon>Haptista</taxon>
        <taxon>Haptophyta</taxon>
        <taxon>Prymnesiophyceae</taxon>
        <taxon>Prymnesiales</taxon>
        <taxon>Chrysochromulinaceae</taxon>
        <taxon>Chrysochromulina</taxon>
    </lineage>
</organism>
<feature type="domain" description="IPT/TIG" evidence="2">
    <location>
        <begin position="123"/>
        <end position="223"/>
    </location>
</feature>
<dbReference type="SUPFAM" id="SSF81296">
    <property type="entry name" value="E set domains"/>
    <property type="match status" value="15"/>
</dbReference>
<dbReference type="Proteomes" id="UP000037460">
    <property type="component" value="Unassembled WGS sequence"/>
</dbReference>
<proteinExistence type="predicted"/>
<feature type="domain" description="IPT/TIG" evidence="2">
    <location>
        <begin position="2935"/>
        <end position="3025"/>
    </location>
</feature>
<dbReference type="InterPro" id="IPR013320">
    <property type="entry name" value="ConA-like_dom_sf"/>
</dbReference>
<evidence type="ECO:0000313" key="3">
    <source>
        <dbReference type="EMBL" id="KOO22321.1"/>
    </source>
</evidence>
<feature type="domain" description="IPT/TIG" evidence="2">
    <location>
        <begin position="1989"/>
        <end position="2082"/>
    </location>
</feature>
<dbReference type="InterPro" id="IPR014756">
    <property type="entry name" value="Ig_E-set"/>
</dbReference>
<feature type="domain" description="IPT/TIG" evidence="2">
    <location>
        <begin position="4205"/>
        <end position="4303"/>
    </location>
</feature>
<dbReference type="PANTHER" id="PTHR22625">
    <property type="entry name" value="PLEXIN"/>
    <property type="match status" value="1"/>
</dbReference>
<evidence type="ECO:0000313" key="4">
    <source>
        <dbReference type="Proteomes" id="UP000037460"/>
    </source>
</evidence>
<gene>
    <name evidence="3" type="ORF">Ctob_001358</name>
</gene>
<feature type="domain" description="IPT/TIG" evidence="2">
    <location>
        <begin position="33"/>
        <end position="121"/>
    </location>
</feature>
<protein>
    <submittedName>
        <fullName evidence="3">Ipt tig domain-containing protein</fullName>
    </submittedName>
</protein>
<feature type="domain" description="IPT/TIG" evidence="2">
    <location>
        <begin position="659"/>
        <end position="743"/>
    </location>
</feature>
<feature type="domain" description="IPT/TIG" evidence="2">
    <location>
        <begin position="4305"/>
        <end position="4400"/>
    </location>
</feature>